<reference evidence="2 3" key="1">
    <citation type="submission" date="2019-10" db="EMBL/GenBank/DDBJ databases">
        <title>Description of Paenibacillus humi sp. nov.</title>
        <authorList>
            <person name="Carlier A."/>
            <person name="Qi S."/>
        </authorList>
    </citation>
    <scope>NUCLEOTIDE SEQUENCE [LARGE SCALE GENOMIC DNA]</scope>
    <source>
        <strain evidence="2 3">LMG 31461</strain>
    </source>
</reference>
<sequence length="170" mass="19933">MAGNILYIPYTIAMIIGLLILIVIVKVAKRKKVPSIILMISIPIFIIIQCYFWNVNYNNYVKSYFFPSKIFECEYEDELKNMAIPLPKRTVFKGNQNVCSPFYLTYVNERDFKSFYQEELNKLKDKGTIQDYSDMENNKFAVRLLSGSSIEIIHKIENSNLIIIKYQNQS</sequence>
<feature type="transmembrane region" description="Helical" evidence="1">
    <location>
        <begin position="36"/>
        <end position="54"/>
    </location>
</feature>
<evidence type="ECO:0000313" key="2">
    <source>
        <dbReference type="EMBL" id="NOU67820.1"/>
    </source>
</evidence>
<accession>A0ABX1XIZ0</accession>
<evidence type="ECO:0000313" key="3">
    <source>
        <dbReference type="Proteomes" id="UP000653578"/>
    </source>
</evidence>
<feature type="transmembrane region" description="Helical" evidence="1">
    <location>
        <begin position="6"/>
        <end position="24"/>
    </location>
</feature>
<dbReference type="EMBL" id="WHNY01000074">
    <property type="protein sequence ID" value="NOU67820.1"/>
    <property type="molecule type" value="Genomic_DNA"/>
</dbReference>
<dbReference type="RefSeq" id="WP_171634783.1">
    <property type="nucleotide sequence ID" value="NZ_WHNY01000074.1"/>
</dbReference>
<keyword evidence="1" id="KW-1133">Transmembrane helix</keyword>
<organism evidence="2 3">
    <name type="scientific">Paenibacillus plantarum</name>
    <dbReference type="NCBI Taxonomy" id="2654975"/>
    <lineage>
        <taxon>Bacteria</taxon>
        <taxon>Bacillati</taxon>
        <taxon>Bacillota</taxon>
        <taxon>Bacilli</taxon>
        <taxon>Bacillales</taxon>
        <taxon>Paenibacillaceae</taxon>
        <taxon>Paenibacillus</taxon>
    </lineage>
</organism>
<dbReference type="Proteomes" id="UP000653578">
    <property type="component" value="Unassembled WGS sequence"/>
</dbReference>
<name>A0ABX1XIZ0_9BACL</name>
<proteinExistence type="predicted"/>
<comment type="caution">
    <text evidence="2">The sequence shown here is derived from an EMBL/GenBank/DDBJ whole genome shotgun (WGS) entry which is preliminary data.</text>
</comment>
<keyword evidence="1" id="KW-0472">Membrane</keyword>
<keyword evidence="3" id="KW-1185">Reference proteome</keyword>
<evidence type="ECO:0000256" key="1">
    <source>
        <dbReference type="SAM" id="Phobius"/>
    </source>
</evidence>
<protein>
    <submittedName>
        <fullName evidence="2">Uncharacterized protein</fullName>
    </submittedName>
</protein>
<keyword evidence="1" id="KW-0812">Transmembrane</keyword>
<gene>
    <name evidence="2" type="ORF">GC096_27725</name>
</gene>